<organism evidence="2 3">
    <name type="scientific">Leptospira weilii str. 2006001853</name>
    <dbReference type="NCBI Taxonomy" id="1001589"/>
    <lineage>
        <taxon>Bacteria</taxon>
        <taxon>Pseudomonadati</taxon>
        <taxon>Spirochaetota</taxon>
        <taxon>Spirochaetia</taxon>
        <taxon>Leptospirales</taxon>
        <taxon>Leptospiraceae</taxon>
        <taxon>Leptospira</taxon>
    </lineage>
</organism>
<keyword evidence="1" id="KW-0812">Transmembrane</keyword>
<feature type="transmembrane region" description="Helical" evidence="1">
    <location>
        <begin position="112"/>
        <end position="137"/>
    </location>
</feature>
<comment type="caution">
    <text evidence="2">The sequence shown here is derived from an EMBL/GenBank/DDBJ whole genome shotgun (WGS) entry which is preliminary data.</text>
</comment>
<reference evidence="2 3" key="1">
    <citation type="submission" date="2012-10" db="EMBL/GenBank/DDBJ databases">
        <authorList>
            <person name="Harkins D.M."/>
            <person name="Durkin A.S."/>
            <person name="Brinkac L.M."/>
            <person name="Haft D.H."/>
            <person name="Selengut J.D."/>
            <person name="Sanka R."/>
            <person name="DePew J."/>
            <person name="Purushe J."/>
            <person name="Whelen A.C."/>
            <person name="Vinetz J.M."/>
            <person name="Sutton G.G."/>
            <person name="Nierman W.C."/>
            <person name="Fouts D.E."/>
        </authorList>
    </citation>
    <scope>NUCLEOTIDE SEQUENCE [LARGE SCALE GENOMIC DNA]</scope>
    <source>
        <strain evidence="2 3">2006001853</strain>
    </source>
</reference>
<dbReference type="AlphaFoldDB" id="A0A828YZC3"/>
<evidence type="ECO:0000256" key="1">
    <source>
        <dbReference type="SAM" id="Phobius"/>
    </source>
</evidence>
<sequence length="140" mass="16800">METYPDGRKYYVTHTDRFFLFFFPVISSIIILYGALRIPAGIRKRTFIVLMIFALAWPFLYFAAAGIWTESFRLTYEHFRFLEIFVWGIIVVESLFYAFLGMFVFKTFRRQYLFLTFTLFWILLVAVLNAFLTLVSFNLR</sequence>
<feature type="transmembrane region" description="Helical" evidence="1">
    <location>
        <begin position="18"/>
        <end position="36"/>
    </location>
</feature>
<evidence type="ECO:0000313" key="2">
    <source>
        <dbReference type="EMBL" id="EKR62758.1"/>
    </source>
</evidence>
<proteinExistence type="predicted"/>
<dbReference type="Proteomes" id="UP000001338">
    <property type="component" value="Unassembled WGS sequence"/>
</dbReference>
<keyword evidence="1" id="KW-1133">Transmembrane helix</keyword>
<accession>A0A828YZC3</accession>
<feature type="transmembrane region" description="Helical" evidence="1">
    <location>
        <begin position="84"/>
        <end position="105"/>
    </location>
</feature>
<evidence type="ECO:0000313" key="3">
    <source>
        <dbReference type="Proteomes" id="UP000001338"/>
    </source>
</evidence>
<keyword evidence="1" id="KW-0472">Membrane</keyword>
<name>A0A828YZC3_9LEPT</name>
<feature type="transmembrane region" description="Helical" evidence="1">
    <location>
        <begin position="48"/>
        <end position="69"/>
    </location>
</feature>
<gene>
    <name evidence="2" type="ORF">LEP1GSC036_4730</name>
</gene>
<dbReference type="EMBL" id="AFLV02000073">
    <property type="protein sequence ID" value="EKR62758.1"/>
    <property type="molecule type" value="Genomic_DNA"/>
</dbReference>
<protein>
    <submittedName>
        <fullName evidence="2">Uncharacterized protein</fullName>
    </submittedName>
</protein>